<comment type="caution">
    <text evidence="1">The sequence shown here is derived from an EMBL/GenBank/DDBJ whole genome shotgun (WGS) entry which is preliminary data.</text>
</comment>
<accession>A0A2T4N0P4</accession>
<sequence length="66" mass="8003">MAYWKVDEAVQEYIEKYKELKLAIQRAQTLKLTSRTKKRSDFWLAVELALKELKPAKRLKTRYKEE</sequence>
<dbReference type="Proteomes" id="UP000241986">
    <property type="component" value="Unassembled WGS sequence"/>
</dbReference>
<dbReference type="AlphaFoldDB" id="A0A2T4N0P4"/>
<protein>
    <submittedName>
        <fullName evidence="1">Uncharacterized protein</fullName>
    </submittedName>
</protein>
<proteinExistence type="predicted"/>
<gene>
    <name evidence="1" type="ORF">DAA48_14200</name>
</gene>
<dbReference type="EMBL" id="PZKL01000034">
    <property type="protein sequence ID" value="PTH80419.1"/>
    <property type="molecule type" value="Genomic_DNA"/>
</dbReference>
<organism evidence="1 2">
    <name type="scientific">Aeromonas veronii</name>
    <dbReference type="NCBI Taxonomy" id="654"/>
    <lineage>
        <taxon>Bacteria</taxon>
        <taxon>Pseudomonadati</taxon>
        <taxon>Pseudomonadota</taxon>
        <taxon>Gammaproteobacteria</taxon>
        <taxon>Aeromonadales</taxon>
        <taxon>Aeromonadaceae</taxon>
        <taxon>Aeromonas</taxon>
    </lineage>
</organism>
<evidence type="ECO:0000313" key="1">
    <source>
        <dbReference type="EMBL" id="PTH80419.1"/>
    </source>
</evidence>
<reference evidence="1 2" key="1">
    <citation type="submission" date="2018-03" db="EMBL/GenBank/DDBJ databases">
        <title>Aeromonas veronii whole genome sequencing and analysis.</title>
        <authorList>
            <person name="Xie H."/>
            <person name="Liu T."/>
            <person name="Wang K."/>
        </authorList>
    </citation>
    <scope>NUCLEOTIDE SEQUENCE [LARGE SCALE GENOMIC DNA]</scope>
    <source>
        <strain evidence="1 2">XH.VA.1</strain>
    </source>
</reference>
<dbReference type="RefSeq" id="WP_021230295.1">
    <property type="nucleotide sequence ID" value="NZ_JBMKFX010000017.1"/>
</dbReference>
<evidence type="ECO:0000313" key="2">
    <source>
        <dbReference type="Proteomes" id="UP000241986"/>
    </source>
</evidence>
<name>A0A2T4N0P4_AERVE</name>